<dbReference type="PANTHER" id="PTHR12630:SF1">
    <property type="entry name" value="GLUCOSIDASE 2 SUBUNIT BETA"/>
    <property type="match status" value="1"/>
</dbReference>
<dbReference type="SUPFAM" id="SSF50911">
    <property type="entry name" value="Mannose 6-phosphate receptor domain"/>
    <property type="match status" value="1"/>
</dbReference>
<keyword evidence="4" id="KW-1015">Disulfide bond</keyword>
<keyword evidence="7" id="KW-1185">Reference proteome</keyword>
<sequence length="519" mass="57797">MLARAAVDICGVAPDQAVLYTPLPSSLRDAVPMWKCIGTDQIIPLDRINDDYCDCDDGSDEPGTSACPNGWFYCHNEGHIPSYIRSSQVNDGVCEPACCDGSDETDGKTVCPNVCAAMNKEMQARLANERKVHRRGAKVRQGYVGKFVKDKAATTAECARIGTELRAAELNQHALREAMESAEELSSGREQRKRASPLYESIETRNEAIAALRDNVDAVAGELMAVGRMLERVIKDEKELEGVQSAYKIWLGRTFDGDDERERSLQEKVDIMLQKLEFSREDLTTLVEQDTLALLDGAPNLGSNATEPQSPMLDIAAYLPDTAVPLYRRIVAWILDMLLKLGLISHAQVPDYSGGLRAARDAHEKSQQHTRDLRVALDDQEVRLRKLDTHVGRDGEFYALHGECIKTDTGDYTYELCFGESTAQISNNDQYTFNLGRFSGFDTAYPLDDNRRYLTLFYKDGQSCWNGPPRSTKVTLECGERNELVDVYEAEKCAYTMHAKTPAVCFPKPPADGVVHNEL</sequence>
<dbReference type="OrthoDB" id="202234at2759"/>
<dbReference type="GO" id="GO:0006491">
    <property type="term" value="P:N-glycan processing"/>
    <property type="evidence" value="ECO:0007669"/>
    <property type="project" value="TreeGrafter"/>
</dbReference>
<dbReference type="EMBL" id="KZ454991">
    <property type="protein sequence ID" value="PKI83627.1"/>
    <property type="molecule type" value="Genomic_DNA"/>
</dbReference>
<dbReference type="GO" id="GO:0017177">
    <property type="term" value="C:glucosidase II complex"/>
    <property type="evidence" value="ECO:0007669"/>
    <property type="project" value="TreeGrafter"/>
</dbReference>
<evidence type="ECO:0000259" key="5">
    <source>
        <dbReference type="PROSITE" id="PS51914"/>
    </source>
</evidence>
<dbReference type="InterPro" id="IPR044865">
    <property type="entry name" value="MRH_dom"/>
</dbReference>
<dbReference type="InterPro" id="IPR028146">
    <property type="entry name" value="PRKCSH_N"/>
</dbReference>
<dbReference type="Pfam" id="PF12999">
    <property type="entry name" value="PRKCSH-like"/>
    <property type="match status" value="1"/>
</dbReference>
<dbReference type="InterPro" id="IPR039794">
    <property type="entry name" value="Gtb1-like"/>
</dbReference>
<dbReference type="AlphaFoldDB" id="A0A2N1JAQ6"/>
<evidence type="ECO:0000313" key="6">
    <source>
        <dbReference type="EMBL" id="PKI83627.1"/>
    </source>
</evidence>
<feature type="domain" description="MRH" evidence="5">
    <location>
        <begin position="402"/>
        <end position="507"/>
    </location>
</feature>
<evidence type="ECO:0000256" key="4">
    <source>
        <dbReference type="ARBA" id="ARBA00023157"/>
    </source>
</evidence>
<reference evidence="6 7" key="1">
    <citation type="submission" date="2017-10" db="EMBL/GenBank/DDBJ databases">
        <title>A novel species of cold-tolerant Malassezia isolated from bats.</title>
        <authorList>
            <person name="Lorch J.M."/>
            <person name="Palmer J.M."/>
            <person name="Vanderwolf K.J."/>
            <person name="Schmidt K.Z."/>
            <person name="Verant M.L."/>
            <person name="Weller T.J."/>
            <person name="Blehert D.S."/>
        </authorList>
    </citation>
    <scope>NUCLEOTIDE SEQUENCE [LARGE SCALE GENOMIC DNA]</scope>
    <source>
        <strain evidence="6 7">NWHC:44797-103</strain>
    </source>
</reference>
<gene>
    <name evidence="6" type="ORF">MVES_002601</name>
</gene>
<evidence type="ECO:0000256" key="1">
    <source>
        <dbReference type="ARBA" id="ARBA00022387"/>
    </source>
</evidence>
<evidence type="ECO:0000256" key="3">
    <source>
        <dbReference type="ARBA" id="ARBA00022824"/>
    </source>
</evidence>
<dbReference type="PROSITE" id="PS51914">
    <property type="entry name" value="MRH"/>
    <property type="match status" value="1"/>
</dbReference>
<name>A0A2N1JAQ6_9BASI</name>
<dbReference type="InterPro" id="IPR009011">
    <property type="entry name" value="Man6P_isomerase_rcpt-bd_dom_sf"/>
</dbReference>
<evidence type="ECO:0000313" key="7">
    <source>
        <dbReference type="Proteomes" id="UP000232875"/>
    </source>
</evidence>
<dbReference type="PANTHER" id="PTHR12630">
    <property type="entry name" value="N-LINKED OLIGOSACCHARIDE PROCESSING"/>
    <property type="match status" value="1"/>
</dbReference>
<protein>
    <recommendedName>
        <fullName evidence="1">Glucosidase 2 subunit beta</fullName>
    </recommendedName>
</protein>
<dbReference type="Gene3D" id="2.70.130.10">
    <property type="entry name" value="Mannose-6-phosphate receptor binding domain"/>
    <property type="match status" value="1"/>
</dbReference>
<organism evidence="6 7">
    <name type="scientific">Malassezia vespertilionis</name>
    <dbReference type="NCBI Taxonomy" id="2020962"/>
    <lineage>
        <taxon>Eukaryota</taxon>
        <taxon>Fungi</taxon>
        <taxon>Dikarya</taxon>
        <taxon>Basidiomycota</taxon>
        <taxon>Ustilaginomycotina</taxon>
        <taxon>Malasseziomycetes</taxon>
        <taxon>Malasseziales</taxon>
        <taxon>Malasseziaceae</taxon>
        <taxon>Malassezia</taxon>
    </lineage>
</organism>
<keyword evidence="3" id="KW-0256">Endoplasmic reticulum</keyword>
<dbReference type="STRING" id="2020962.A0A2N1JAQ6"/>
<dbReference type="InterPro" id="IPR036607">
    <property type="entry name" value="PRKCSH"/>
</dbReference>
<dbReference type="Proteomes" id="UP000232875">
    <property type="component" value="Unassembled WGS sequence"/>
</dbReference>
<dbReference type="Pfam" id="PF13015">
    <property type="entry name" value="PRKCSH_1"/>
    <property type="match status" value="1"/>
</dbReference>
<proteinExistence type="predicted"/>
<keyword evidence="2" id="KW-0732">Signal</keyword>
<accession>A0A2N1JAQ6</accession>
<evidence type="ECO:0000256" key="2">
    <source>
        <dbReference type="ARBA" id="ARBA00022729"/>
    </source>
</evidence>